<accession>A0A433CXE1</accession>
<dbReference type="OrthoDB" id="10487152at2759"/>
<dbReference type="EMBL" id="RBNI01011404">
    <property type="protein sequence ID" value="RUP43238.1"/>
    <property type="molecule type" value="Genomic_DNA"/>
</dbReference>
<comment type="caution">
    <text evidence="3">The sequence shown here is derived from an EMBL/GenBank/DDBJ whole genome shotgun (WGS) entry which is preliminary data.</text>
</comment>
<feature type="transmembrane region" description="Helical" evidence="2">
    <location>
        <begin position="124"/>
        <end position="147"/>
    </location>
</feature>
<dbReference type="AlphaFoldDB" id="A0A433CXE1"/>
<name>A0A433CXE1_9FUNG</name>
<keyword evidence="4" id="KW-1185">Reference proteome</keyword>
<evidence type="ECO:0000313" key="4">
    <source>
        <dbReference type="Proteomes" id="UP000268093"/>
    </source>
</evidence>
<proteinExistence type="predicted"/>
<keyword evidence="2" id="KW-1133">Transmembrane helix</keyword>
<dbReference type="Proteomes" id="UP000268093">
    <property type="component" value="Unassembled WGS sequence"/>
</dbReference>
<feature type="transmembrane region" description="Helical" evidence="2">
    <location>
        <begin position="80"/>
        <end position="104"/>
    </location>
</feature>
<reference evidence="3 4" key="1">
    <citation type="journal article" date="2018" name="New Phytol.">
        <title>Phylogenomics of Endogonaceae and evolution of mycorrhizas within Mucoromycota.</title>
        <authorList>
            <person name="Chang Y."/>
            <person name="Desiro A."/>
            <person name="Na H."/>
            <person name="Sandor L."/>
            <person name="Lipzen A."/>
            <person name="Clum A."/>
            <person name="Barry K."/>
            <person name="Grigoriev I.V."/>
            <person name="Martin F.M."/>
            <person name="Stajich J.E."/>
            <person name="Smith M.E."/>
            <person name="Bonito G."/>
            <person name="Spatafora J.W."/>
        </authorList>
    </citation>
    <scope>NUCLEOTIDE SEQUENCE [LARGE SCALE GENOMIC DNA]</scope>
    <source>
        <strain evidence="3 4">GMNB39</strain>
    </source>
</reference>
<protein>
    <submittedName>
        <fullName evidence="3">Uncharacterized protein</fullName>
    </submittedName>
</protein>
<keyword evidence="2" id="KW-0812">Transmembrane</keyword>
<feature type="compositionally biased region" description="Polar residues" evidence="1">
    <location>
        <begin position="1"/>
        <end position="10"/>
    </location>
</feature>
<evidence type="ECO:0000256" key="1">
    <source>
        <dbReference type="SAM" id="MobiDB-lite"/>
    </source>
</evidence>
<organism evidence="3 4">
    <name type="scientific">Jimgerdemannia flammicorona</name>
    <dbReference type="NCBI Taxonomy" id="994334"/>
    <lineage>
        <taxon>Eukaryota</taxon>
        <taxon>Fungi</taxon>
        <taxon>Fungi incertae sedis</taxon>
        <taxon>Mucoromycota</taxon>
        <taxon>Mucoromycotina</taxon>
        <taxon>Endogonomycetes</taxon>
        <taxon>Endogonales</taxon>
        <taxon>Endogonaceae</taxon>
        <taxon>Jimgerdemannia</taxon>
    </lineage>
</organism>
<evidence type="ECO:0000313" key="3">
    <source>
        <dbReference type="EMBL" id="RUP43238.1"/>
    </source>
</evidence>
<gene>
    <name evidence="3" type="ORF">BC936DRAFT_137442</name>
</gene>
<feature type="transmembrane region" description="Helical" evidence="2">
    <location>
        <begin position="153"/>
        <end position="174"/>
    </location>
</feature>
<evidence type="ECO:0000256" key="2">
    <source>
        <dbReference type="SAM" id="Phobius"/>
    </source>
</evidence>
<sequence length="187" mass="20788">MPSTVVSDRTSPIDEPHEYGMPSVMTTTTTDGVEKQLEYYQLIGTYLTGIATFASGLIFQALTSVVLGPSNPDIPDVGGYLSWAFFVVNLAIIVGLVGFFSIPYRDTHKKNNDLREMELKFMRLVLYAMLFCVIVGFCLIYMVVYTWNQTRNSAIAGWASFGVVLVVWASSVYLRWRTNDGGPLTLG</sequence>
<keyword evidence="2" id="KW-0472">Membrane</keyword>
<feature type="transmembrane region" description="Helical" evidence="2">
    <location>
        <begin position="45"/>
        <end position="68"/>
    </location>
</feature>
<feature type="region of interest" description="Disordered" evidence="1">
    <location>
        <begin position="1"/>
        <end position="24"/>
    </location>
</feature>